<dbReference type="HOGENOM" id="CLU_010402_0_0_11"/>
<dbReference type="OrthoDB" id="174931at2"/>
<reference evidence="3 4" key="1">
    <citation type="journal article" date="2009" name="Stand. Genomic Sci.">
        <title>Complete genome sequence of Beutenbergia cavernae type strain (HKI 0122).</title>
        <authorList>
            <person name="Land M."/>
            <person name="Pukall R."/>
            <person name="Abt B."/>
            <person name="Goker M."/>
            <person name="Rohde M."/>
            <person name="Glavina Del Rio T."/>
            <person name="Tice H."/>
            <person name="Copeland A."/>
            <person name="Cheng J.F."/>
            <person name="Lucas S."/>
            <person name="Chen F."/>
            <person name="Nolan M."/>
            <person name="Bruce D."/>
            <person name="Goodwin L."/>
            <person name="Pitluck S."/>
            <person name="Ivanova N."/>
            <person name="Mavromatis K."/>
            <person name="Ovchinnikova G."/>
            <person name="Pati A."/>
            <person name="Chen A."/>
            <person name="Palaniappan K."/>
            <person name="Hauser L."/>
            <person name="Chang Y.J."/>
            <person name="Jefferies C.C."/>
            <person name="Saunders E."/>
            <person name="Brettin T."/>
            <person name="Detter J.C."/>
            <person name="Han C."/>
            <person name="Chain P."/>
            <person name="Bristow J."/>
            <person name="Eisen J.A."/>
            <person name="Markowitz V."/>
            <person name="Hugenholtz P."/>
            <person name="Kyrpides N.C."/>
            <person name="Klenk H.P."/>
            <person name="Lapidus A."/>
        </authorList>
    </citation>
    <scope>NUCLEOTIDE SEQUENCE [LARGE SCALE GENOMIC DNA]</scope>
    <source>
        <strain evidence="4">ATCC BAA-8 / DSM 12333 / NBRC 16432</strain>
    </source>
</reference>
<dbReference type="InterPro" id="IPR033396">
    <property type="entry name" value="DUF5107"/>
</dbReference>
<dbReference type="EMBL" id="CP001618">
    <property type="protein sequence ID" value="ACQ79199.1"/>
    <property type="molecule type" value="Genomic_DNA"/>
</dbReference>
<evidence type="ECO:0000259" key="2">
    <source>
        <dbReference type="Pfam" id="PF17128"/>
    </source>
</evidence>
<dbReference type="RefSeq" id="WP_012725979.1">
    <property type="nucleotide sequence ID" value="NC_012669.1"/>
</dbReference>
<dbReference type="KEGG" id="bcv:Bcav_0938"/>
<dbReference type="Gene3D" id="1.25.40.10">
    <property type="entry name" value="Tetratricopeptide repeat domain"/>
    <property type="match status" value="3"/>
</dbReference>
<name>C5BZM7_BEUC1</name>
<dbReference type="PANTHER" id="PTHR12558:SF33">
    <property type="entry name" value="BLL7664 PROTEIN"/>
    <property type="match status" value="1"/>
</dbReference>
<proteinExistence type="predicted"/>
<dbReference type="PANTHER" id="PTHR12558">
    <property type="entry name" value="CELL DIVISION CYCLE 16,23,27"/>
    <property type="match status" value="1"/>
</dbReference>
<feature type="domain" description="DUF5107" evidence="2">
    <location>
        <begin position="57"/>
        <end position="376"/>
    </location>
</feature>
<gene>
    <name evidence="3" type="ordered locus">Bcav_0938</name>
</gene>
<dbReference type="InterPro" id="IPR011990">
    <property type="entry name" value="TPR-like_helical_dom_sf"/>
</dbReference>
<evidence type="ECO:0000313" key="3">
    <source>
        <dbReference type="EMBL" id="ACQ79199.1"/>
    </source>
</evidence>
<evidence type="ECO:0000313" key="4">
    <source>
        <dbReference type="Proteomes" id="UP000007962"/>
    </source>
</evidence>
<dbReference type="Pfam" id="PF17128">
    <property type="entry name" value="DUF5107"/>
    <property type="match status" value="1"/>
</dbReference>
<dbReference type="SMART" id="SM00028">
    <property type="entry name" value="TPR"/>
    <property type="match status" value="7"/>
</dbReference>
<evidence type="ECO:0000256" key="1">
    <source>
        <dbReference type="SAM" id="MobiDB-lite"/>
    </source>
</evidence>
<organism evidence="3 4">
    <name type="scientific">Beutenbergia cavernae (strain ATCC BAA-8 / DSM 12333 / CCUG 43141 / JCM 11478 / NBRC 16432 / NCIMB 13614 / HKI 0122)</name>
    <dbReference type="NCBI Taxonomy" id="471853"/>
    <lineage>
        <taxon>Bacteria</taxon>
        <taxon>Bacillati</taxon>
        <taxon>Actinomycetota</taxon>
        <taxon>Actinomycetes</taxon>
        <taxon>Micrococcales</taxon>
        <taxon>Beutenbergiaceae</taxon>
        <taxon>Beutenbergia</taxon>
    </lineage>
</organism>
<keyword evidence="4" id="KW-1185">Reference proteome</keyword>
<dbReference type="AlphaFoldDB" id="C5BZM7"/>
<sequence>MLVEEPRLVLPERPADQVGAEVAVWREPVVMATYRPVVPDPYPAFLDGRVYQGSSGRVYPLPFHDRISAEPEPVAWDAVHLENRWLRLMVLPGLGGRIHVAQDRTNGYDFVYRNDVIKPALVGLAGPWLAGGIELNWPQHHRPATFLPTDVEITHDDDGSVTVWCSDHDPFTRMKGMHGVRLAPDRAVVELRVRLYNRHEEPQSFLWWANVAARAHDDYQAFFPTDVHVVADHARRAITAFPAADRPYYDIDYPSRRAEGFVAADGTAVAGDRLDWYRNIPVPTSYMALGSREDFFGGYDHRADAGFVHVADHRIAVGKKLWTWGNAEFGRAWCRNLADDGAQYVELMAGVYSDNQPDFATIMPGETTSFSQYWYPLRGSGPVHAATTEAALHADVREASDGTTTAELAVVVTRERGAARVELSVDGVAWRAWAVGLAPGAAWRESVEVPAGSTSVDVRVVDGDEELVRRTWTRPDPAVAATGVADVAGASPAREPADPAEIGTVEELALVAAHLTQYRHATRRPEPYWREALRRDPGHIASLAGLAVQHYRAGEYPRSEELLRAALGRATTYEPHPVDGAPHYYLGLVLERTGRSDEADAAFAQAAWTRAWRGAAGYRLARLDAAAGRDAQALARVDEALRAEPEHLQAHALRAIVLRRLGRAADAEAQLAATLALDPLHAWARDLAGRPLATDAQTWLDVGLEHARAGEHRAAVRAYGAAWDADAARDTGAPAARPLAAAHEALARAALGDAAGADRARARAVTTDRAWCFPGRLDDHDALARLAAERPEAAALLGTWLYSHDRARDAVVAWSTAVAVDAQDAVTWRNLGIAAYREDNDLDAARRAYDRALAAAPHDTRLAVESDALDRRRAVSPADRLAALLASGAARERDEAAVAVAHLRVTLDDPAAALEELRARSFHPWEGGEGQVLAAWERASLASAAQLDDAAALEVLDGALLPPQSLGEARHPLATTARLDLARGDVLARLGRTEDAAAAWRSAAAATADFLQMSAQRFGAATYVSVLALHRLGRADDAQVLTDDLAAYGEELERAPLAVDYFATSLPDLLLFAPDPETARRVRVELLRAQVDSLRGASDRARERLRALLAVEPDHADAVDLERALARGGRLDARADTTDREPPRAAEENRR</sequence>
<dbReference type="InterPro" id="IPR019734">
    <property type="entry name" value="TPR_rpt"/>
</dbReference>
<feature type="region of interest" description="Disordered" evidence="1">
    <location>
        <begin position="1130"/>
        <end position="1151"/>
    </location>
</feature>
<dbReference type="Proteomes" id="UP000007962">
    <property type="component" value="Chromosome"/>
</dbReference>
<protein>
    <submittedName>
        <fullName evidence="3">TPR repeat-containing protein</fullName>
    </submittedName>
</protein>
<dbReference type="SUPFAM" id="SSF48452">
    <property type="entry name" value="TPR-like"/>
    <property type="match status" value="2"/>
</dbReference>
<dbReference type="STRING" id="471853.Bcav_0938"/>
<accession>C5BZM7</accession>
<dbReference type="eggNOG" id="COG0457">
    <property type="taxonomic scope" value="Bacteria"/>
</dbReference>